<protein>
    <submittedName>
        <fullName evidence="2">13473_t:CDS:1</fullName>
    </submittedName>
</protein>
<feature type="non-terminal residue" evidence="2">
    <location>
        <position position="43"/>
    </location>
</feature>
<comment type="caution">
    <text evidence="2">The sequence shown here is derived from an EMBL/GenBank/DDBJ whole genome shotgun (WGS) entry which is preliminary data.</text>
</comment>
<reference evidence="2 3" key="1">
    <citation type="submission" date="2021-06" db="EMBL/GenBank/DDBJ databases">
        <authorList>
            <person name="Kallberg Y."/>
            <person name="Tangrot J."/>
            <person name="Rosling A."/>
        </authorList>
    </citation>
    <scope>NUCLEOTIDE SEQUENCE [LARGE SCALE GENOMIC DNA]</scope>
    <source>
        <strain evidence="2 3">120-4 pot B 10/14</strain>
    </source>
</reference>
<proteinExistence type="predicted"/>
<dbReference type="Proteomes" id="UP000789901">
    <property type="component" value="Unassembled WGS sequence"/>
</dbReference>
<feature type="domain" description="DUF6570" evidence="1">
    <location>
        <begin position="1"/>
        <end position="43"/>
    </location>
</feature>
<accession>A0ABN7W1H5</accession>
<name>A0ABN7W1H5_GIGMA</name>
<evidence type="ECO:0000313" key="3">
    <source>
        <dbReference type="Proteomes" id="UP000789901"/>
    </source>
</evidence>
<sequence>MDPDNVPDELKDLTEIEEMLIAQIFPVILVYCLQGGQYTYKEN</sequence>
<evidence type="ECO:0000313" key="2">
    <source>
        <dbReference type="EMBL" id="CAG8811992.1"/>
    </source>
</evidence>
<organism evidence="2 3">
    <name type="scientific">Gigaspora margarita</name>
    <dbReference type="NCBI Taxonomy" id="4874"/>
    <lineage>
        <taxon>Eukaryota</taxon>
        <taxon>Fungi</taxon>
        <taxon>Fungi incertae sedis</taxon>
        <taxon>Mucoromycota</taxon>
        <taxon>Glomeromycotina</taxon>
        <taxon>Glomeromycetes</taxon>
        <taxon>Diversisporales</taxon>
        <taxon>Gigasporaceae</taxon>
        <taxon>Gigaspora</taxon>
    </lineage>
</organism>
<dbReference type="InterPro" id="IPR046700">
    <property type="entry name" value="DUF6570"/>
</dbReference>
<dbReference type="Pfam" id="PF20209">
    <property type="entry name" value="DUF6570"/>
    <property type="match status" value="1"/>
</dbReference>
<dbReference type="EMBL" id="CAJVQB010028238">
    <property type="protein sequence ID" value="CAG8811992.1"/>
    <property type="molecule type" value="Genomic_DNA"/>
</dbReference>
<gene>
    <name evidence="2" type="ORF">GMARGA_LOCUS25463</name>
</gene>
<keyword evidence="3" id="KW-1185">Reference proteome</keyword>
<evidence type="ECO:0000259" key="1">
    <source>
        <dbReference type="Pfam" id="PF20209"/>
    </source>
</evidence>